<evidence type="ECO:0000256" key="1">
    <source>
        <dbReference type="SAM" id="Phobius"/>
    </source>
</evidence>
<dbReference type="Proteomes" id="UP000583944">
    <property type="component" value="Unassembled WGS sequence"/>
</dbReference>
<feature type="domain" description="Doublecortin" evidence="2">
    <location>
        <begin position="453"/>
        <end position="500"/>
    </location>
</feature>
<feature type="transmembrane region" description="Helical" evidence="1">
    <location>
        <begin position="56"/>
        <end position="82"/>
    </location>
</feature>
<dbReference type="InterPro" id="IPR003533">
    <property type="entry name" value="Doublecortin_dom"/>
</dbReference>
<dbReference type="VEuPathDB" id="TriTrypDB:ECC02_004301"/>
<sequence length="629" mass="68264">MNVDVVLLTGGRDVDGDEGVSSILSLSFSLCNCVWAQRVPRRMVKQKKEMWRRGVVAAWGAVTPLCILFDCPLNDFVFFFFFCSFKPSCSHFSSRRGREWCQRTAVGSAWQLHHTMRHDTQFSVVCLGTGKGASMVYDGSCSPGYVLCMDEEPLILFGAGYGVTRQCLRYFGVIPSNIFIFSNRSHMSAELPVIIAVESCKGRRLRIVASEAVMSCIREHRLAEVRSRLNGVKAANGDGVCDFVTIPSPGVPPDANLPPYHLPCVAAVSLLVFDTSAAEASCGVCVSQNGVPLVVLTGDCAYNPGLHCAILRMAPVVILDGRRNASRDHASFTDILRAVENCGVVPRRVFIGQYGQPWEAPPVVKGGVVFPIVEGAVVALGERPAVARVSMASAVEKGVENTVRKDEDEVRPTAWTRARHTDPCAHAEVRPVKVFLINNESPDTPPAILMVQQLRTMSQVKQRVSELLHLRPVGTLFSADTGQRLTSLSQFTHGMRVVATKIGGRPLEDLPAPRLSERQQIVVPEKHLEGDSPLSVEVREYMQRAHQALRGRVGYEGLVSVDPATRHDDGVGVVSSVGGPCAGIDSPSQISAELSPETPQVMEKVGVAGRDNSNKGGTAYSFRFTTLGA</sequence>
<dbReference type="Pfam" id="PF03607">
    <property type="entry name" value="DCX"/>
    <property type="match status" value="1"/>
</dbReference>
<gene>
    <name evidence="3" type="ORF">ECC02_004301</name>
</gene>
<proteinExistence type="predicted"/>
<reference evidence="3 4" key="1">
    <citation type="journal article" date="2019" name="Genome Biol. Evol.">
        <title>Nanopore Sequencing Significantly Improves Genome Assembly of the Protozoan Parasite Trypanosoma cruzi.</title>
        <authorList>
            <person name="Diaz-Viraque F."/>
            <person name="Pita S."/>
            <person name="Greif G."/>
            <person name="de Souza R.C.M."/>
            <person name="Iraola G."/>
            <person name="Robello C."/>
        </authorList>
    </citation>
    <scope>NUCLEOTIDE SEQUENCE [LARGE SCALE GENOMIC DNA]</scope>
    <source>
        <strain evidence="3 4">Berenice</strain>
    </source>
</reference>
<dbReference type="GO" id="GO:0035556">
    <property type="term" value="P:intracellular signal transduction"/>
    <property type="evidence" value="ECO:0007669"/>
    <property type="project" value="InterPro"/>
</dbReference>
<dbReference type="SUPFAM" id="SSF89837">
    <property type="entry name" value="Doublecortin (DC)"/>
    <property type="match status" value="1"/>
</dbReference>
<protein>
    <recommendedName>
        <fullName evidence="2">Doublecortin domain-containing protein</fullName>
    </recommendedName>
</protein>
<dbReference type="InterPro" id="IPR036572">
    <property type="entry name" value="Doublecortin_dom_sf"/>
</dbReference>
<dbReference type="Gene3D" id="3.10.20.230">
    <property type="entry name" value="Doublecortin domain"/>
    <property type="match status" value="1"/>
</dbReference>
<dbReference type="EMBL" id="JABDHM010000025">
    <property type="protein sequence ID" value="KAF5222724.1"/>
    <property type="molecule type" value="Genomic_DNA"/>
</dbReference>
<comment type="caution">
    <text evidence="3">The sequence shown here is derived from an EMBL/GenBank/DDBJ whole genome shotgun (WGS) entry which is preliminary data.</text>
</comment>
<keyword evidence="1" id="KW-0812">Transmembrane</keyword>
<organism evidence="3 4">
    <name type="scientific">Trypanosoma cruzi</name>
    <dbReference type="NCBI Taxonomy" id="5693"/>
    <lineage>
        <taxon>Eukaryota</taxon>
        <taxon>Discoba</taxon>
        <taxon>Euglenozoa</taxon>
        <taxon>Kinetoplastea</taxon>
        <taxon>Metakinetoplastina</taxon>
        <taxon>Trypanosomatida</taxon>
        <taxon>Trypanosomatidae</taxon>
        <taxon>Trypanosoma</taxon>
        <taxon>Schizotrypanum</taxon>
    </lineage>
</organism>
<evidence type="ECO:0000313" key="3">
    <source>
        <dbReference type="EMBL" id="KAF5222724.1"/>
    </source>
</evidence>
<evidence type="ECO:0000313" key="4">
    <source>
        <dbReference type="Proteomes" id="UP000583944"/>
    </source>
</evidence>
<name>A0A7J6Y7G8_TRYCR</name>
<evidence type="ECO:0000259" key="2">
    <source>
        <dbReference type="Pfam" id="PF03607"/>
    </source>
</evidence>
<keyword evidence="1" id="KW-0472">Membrane</keyword>
<dbReference type="AlphaFoldDB" id="A0A7J6Y7G8"/>
<keyword evidence="1" id="KW-1133">Transmembrane helix</keyword>
<accession>A0A7J6Y7G8</accession>
<dbReference type="VEuPathDB" id="TriTrypDB:BCY84_05149"/>